<sequence length="346" mass="37687">MKSTLKITFAMLSLSIAACSNGGGGSGATPVPSPVATPTTTTPTTPNTIPVVNGKYTYQFSTNTCSTGRREFTSVKGYCDAMLNDALNNNCARELRVAAFNRLCVNGGTVIQPGTMNIMNSARCVVNGSDLKDRTLLQSLNPFNPRNRQVIRDIFWDGRADRSYDILGTISATFGRAKFTMNASQRNLPAEGVVGLVQGNGSDAYLVRSNLGSQISLFVQNESAQQETQVVCMSDSSFKKPKVDLHQVRCTYKSDGNRNPREELVNWDMRSETSKQIFGNSASENISLRLKPAMNGQDEKVELEIADLDYDKSMRAESTLNEGLEIRFSSRDSGINIVLSCAPASK</sequence>
<gene>
    <name evidence="3" type="ORF">NWE73_00165</name>
</gene>
<feature type="region of interest" description="Disordered" evidence="1">
    <location>
        <begin position="27"/>
        <end position="47"/>
    </location>
</feature>
<comment type="caution">
    <text evidence="3">The sequence shown here is derived from an EMBL/GenBank/DDBJ whole genome shotgun (WGS) entry which is preliminary data.</text>
</comment>
<dbReference type="EMBL" id="JANRMI010000001">
    <property type="protein sequence ID" value="MDG0814757.1"/>
    <property type="molecule type" value="Genomic_DNA"/>
</dbReference>
<evidence type="ECO:0000313" key="4">
    <source>
        <dbReference type="Proteomes" id="UP001152321"/>
    </source>
</evidence>
<reference evidence="3" key="1">
    <citation type="submission" date="2022-08" db="EMBL/GenBank/DDBJ databases">
        <title>Novel Bdellovibrio Species Isolated from Svalbard: Designation Bdellovibrio svalbardensis.</title>
        <authorList>
            <person name="Mitchell R.J."/>
            <person name="Choi S.Y."/>
        </authorList>
    </citation>
    <scope>NUCLEOTIDE SEQUENCE</scope>
    <source>
        <strain evidence="3">PAP01</strain>
    </source>
</reference>
<feature type="signal peptide" evidence="2">
    <location>
        <begin position="1"/>
        <end position="22"/>
    </location>
</feature>
<dbReference type="PROSITE" id="PS51257">
    <property type="entry name" value="PROKAR_LIPOPROTEIN"/>
    <property type="match status" value="1"/>
</dbReference>
<proteinExistence type="predicted"/>
<protein>
    <recommendedName>
        <fullName evidence="5">Lipoprotein</fullName>
    </recommendedName>
</protein>
<evidence type="ECO:0000256" key="2">
    <source>
        <dbReference type="SAM" id="SignalP"/>
    </source>
</evidence>
<keyword evidence="4" id="KW-1185">Reference proteome</keyword>
<feature type="chain" id="PRO_5046665052" description="Lipoprotein" evidence="2">
    <location>
        <begin position="23"/>
        <end position="346"/>
    </location>
</feature>
<accession>A0ABT6DE43</accession>
<feature type="compositionally biased region" description="Low complexity" evidence="1">
    <location>
        <begin position="28"/>
        <end position="47"/>
    </location>
</feature>
<evidence type="ECO:0008006" key="5">
    <source>
        <dbReference type="Google" id="ProtNLM"/>
    </source>
</evidence>
<dbReference type="Proteomes" id="UP001152321">
    <property type="component" value="Unassembled WGS sequence"/>
</dbReference>
<organism evidence="3 4">
    <name type="scientific">Bdellovibrio svalbardensis</name>
    <dbReference type="NCBI Taxonomy" id="2972972"/>
    <lineage>
        <taxon>Bacteria</taxon>
        <taxon>Pseudomonadati</taxon>
        <taxon>Bdellovibrionota</taxon>
        <taxon>Bdellovibrionia</taxon>
        <taxon>Bdellovibrionales</taxon>
        <taxon>Pseudobdellovibrionaceae</taxon>
        <taxon>Bdellovibrio</taxon>
    </lineage>
</organism>
<keyword evidence="2" id="KW-0732">Signal</keyword>
<evidence type="ECO:0000256" key="1">
    <source>
        <dbReference type="SAM" id="MobiDB-lite"/>
    </source>
</evidence>
<dbReference type="RefSeq" id="WP_277576242.1">
    <property type="nucleotide sequence ID" value="NZ_JANRMI010000001.1"/>
</dbReference>
<evidence type="ECO:0000313" key="3">
    <source>
        <dbReference type="EMBL" id="MDG0814757.1"/>
    </source>
</evidence>
<name>A0ABT6DE43_9BACT</name>